<feature type="region of interest" description="Disordered" evidence="2">
    <location>
        <begin position="404"/>
        <end position="464"/>
    </location>
</feature>
<evidence type="ECO:0000313" key="4">
    <source>
        <dbReference type="Proteomes" id="UP001255856"/>
    </source>
</evidence>
<feature type="region of interest" description="Disordered" evidence="2">
    <location>
        <begin position="1067"/>
        <end position="1124"/>
    </location>
</feature>
<comment type="caution">
    <text evidence="3">The sequence shown here is derived from an EMBL/GenBank/DDBJ whole genome shotgun (WGS) entry which is preliminary data.</text>
</comment>
<feature type="compositionally biased region" description="Polar residues" evidence="2">
    <location>
        <begin position="419"/>
        <end position="428"/>
    </location>
</feature>
<feature type="region of interest" description="Disordered" evidence="2">
    <location>
        <begin position="1346"/>
        <end position="1392"/>
    </location>
</feature>
<feature type="compositionally biased region" description="Basic and acidic residues" evidence="2">
    <location>
        <begin position="952"/>
        <end position="965"/>
    </location>
</feature>
<feature type="compositionally biased region" description="Low complexity" evidence="2">
    <location>
        <begin position="446"/>
        <end position="464"/>
    </location>
</feature>
<feature type="region of interest" description="Disordered" evidence="2">
    <location>
        <begin position="789"/>
        <end position="842"/>
    </location>
</feature>
<keyword evidence="1" id="KW-0175">Coiled coil</keyword>
<feature type="compositionally biased region" description="Basic and acidic residues" evidence="2">
    <location>
        <begin position="66"/>
        <end position="76"/>
    </location>
</feature>
<feature type="compositionally biased region" description="Basic and acidic residues" evidence="2">
    <location>
        <begin position="1192"/>
        <end position="1203"/>
    </location>
</feature>
<evidence type="ECO:0000313" key="3">
    <source>
        <dbReference type="EMBL" id="KAK2078083.1"/>
    </source>
</evidence>
<sequence>MEELMGTVGSRLYRAELDKVDLQKQLDEWCVAVELKQVVQQQQAAIESGANGARAQEKGTPPLSARSHERAARPAEARSSPLKSWNSPRRNRADTAASSPASAPRSARSRRSVEGGDAASSGLENALATVTARFEKSADARAEEVRALELELASARAAQEADRDEATDLRRALADAEADTARAEARERAVEGKLAEAEARVLGEQAQREELEARLGEEAALSSALRGDLASRSARIVRLETDAAALRERRDELERLARDLEARAEANAAATRDAEAARTRLGAELAAAVQATAAERRRASELQAALELERQRLEQARREAAAAHELRHERERAAALDERQRAVEAAEEAAARRQALLEAPLDADTEVAALQVVLDSVSAAAQETALELQRVRGERDELAARLQRGAEEGEGASDRPQRDATQGGATTTKELHALFGDGDAVDGGPRTDAPTTATQTPPAGPTQQDFDRLQSLQAAELDRQTDLVETLQAELDAANRRGEDLERALLESQRQASERAQALRAREQESSRLQGLLEEQRARSAVELERLRDELEASRREAQALTAQLATARAPLAIPASCGALVDPDHSAALAPLSSPAGQSSESSGAGSPPVKRSRLRGSASEDEDELARAPPRAPPPATLAEATERLALAFAALDAERRRRQRRLDRLSAQHEEETAALRLEHEQQLQAVELAYLEELEEARGGKVGTPVLQSLRASSGLTLGQLGRAPDAAAPRDGQREAELEALRREHALELEKLRREHALEPEAHRREHARELRRVEARHEEELAGLRARSGAGSPARCRITAGSQAKQPTGATRRSLGGELAGLGAEPDAGGAGSSLAPVERELARLHAEMETCAEECERRGVALAECQDMVDELQAFAEQKKHEAEGVREQLAAAHREQRDLAARLHAGEGLLAEAQAARRGGAEQRRPQRTQDARADRGAGLAPADARRAPVGAHERLRTAGGRAAPPRRARERADAGDAQTPRAQALDADQAAAGRQGPPLFIPAHMGTPEIVPFADDAGTPHSAISQETSWSDTAAELAPHRLQSKKKSKGALHKLAKMLRGGRSKGSAAKETAQDRSWTAQGGERPQLDAADAPLRAPSAPTLSAQGAHRLAQARPSGFLGPQVVKWEQDALRQSQELARADPEEAALLAAFTTQGGDAPAAQAASGRQPLSQTWSDATSEEEASRARLSTLHEAEDEGEETGDGEAAHAWGAVDAEVSWRRNAAVTGDGPASPDISPGERDPGVERRTPLRSLGSALERDGPAARQLGAAAAYYEDEVSTSVLQGSPPVPRSVSRPAARPPAPVRPPPEAAFDDEAELSARVRAWQLRKSAVWNDDEEAVDRASEAGWRLATAGAPDEPATPRHQMQLNSLHGNALFQDAGR</sequence>
<dbReference type="Proteomes" id="UP001255856">
    <property type="component" value="Unassembled WGS sequence"/>
</dbReference>
<feature type="compositionally biased region" description="Low complexity" evidence="2">
    <location>
        <begin position="590"/>
        <end position="610"/>
    </location>
</feature>
<gene>
    <name evidence="3" type="ORF">QBZ16_003951</name>
</gene>
<keyword evidence="4" id="KW-1185">Reference proteome</keyword>
<feature type="region of interest" description="Disordered" evidence="2">
    <location>
        <begin position="507"/>
        <end position="541"/>
    </location>
</feature>
<feature type="compositionally biased region" description="Polar residues" evidence="2">
    <location>
        <begin position="806"/>
        <end position="817"/>
    </location>
</feature>
<name>A0AAD9IGY0_PROWI</name>
<evidence type="ECO:0000256" key="2">
    <source>
        <dbReference type="SAM" id="MobiDB-lite"/>
    </source>
</evidence>
<feature type="region of interest" description="Disordered" evidence="2">
    <location>
        <begin position="1286"/>
        <end position="1321"/>
    </location>
</feature>
<feature type="region of interest" description="Disordered" evidence="2">
    <location>
        <begin position="590"/>
        <end position="644"/>
    </location>
</feature>
<organism evidence="3 4">
    <name type="scientific">Prototheca wickerhamii</name>
    <dbReference type="NCBI Taxonomy" id="3111"/>
    <lineage>
        <taxon>Eukaryota</taxon>
        <taxon>Viridiplantae</taxon>
        <taxon>Chlorophyta</taxon>
        <taxon>core chlorophytes</taxon>
        <taxon>Trebouxiophyceae</taxon>
        <taxon>Chlorellales</taxon>
        <taxon>Chlorellaceae</taxon>
        <taxon>Prototheca</taxon>
    </lineage>
</organism>
<dbReference type="EMBL" id="JASFZW010000005">
    <property type="protein sequence ID" value="KAK2078083.1"/>
    <property type="molecule type" value="Genomic_DNA"/>
</dbReference>
<proteinExistence type="predicted"/>
<feature type="region of interest" description="Disordered" evidence="2">
    <location>
        <begin position="49"/>
        <end position="122"/>
    </location>
</feature>
<feature type="compositionally biased region" description="Acidic residues" evidence="2">
    <location>
        <begin position="1204"/>
        <end position="1213"/>
    </location>
</feature>
<feature type="region of interest" description="Disordered" evidence="2">
    <location>
        <begin position="921"/>
        <end position="1007"/>
    </location>
</feature>
<feature type="compositionally biased region" description="Basic and acidic residues" evidence="2">
    <location>
        <begin position="404"/>
        <end position="418"/>
    </location>
</feature>
<feature type="compositionally biased region" description="Basic and acidic residues" evidence="2">
    <location>
        <begin position="927"/>
        <end position="944"/>
    </location>
</feature>
<feature type="compositionally biased region" description="Polar residues" evidence="2">
    <location>
        <begin position="1178"/>
        <end position="1187"/>
    </location>
</feature>
<feature type="compositionally biased region" description="Pro residues" evidence="2">
    <location>
        <begin position="1308"/>
        <end position="1319"/>
    </location>
</feature>
<feature type="region of interest" description="Disordered" evidence="2">
    <location>
        <begin position="1160"/>
        <end position="1273"/>
    </location>
</feature>
<feature type="coiled-coil region" evidence="1">
    <location>
        <begin position="145"/>
        <end position="326"/>
    </location>
</feature>
<feature type="compositionally biased region" description="Low complexity" evidence="2">
    <location>
        <begin position="984"/>
        <end position="1007"/>
    </location>
</feature>
<reference evidence="3" key="1">
    <citation type="submission" date="2021-01" db="EMBL/GenBank/DDBJ databases">
        <authorList>
            <person name="Eckstrom K.M.E."/>
        </authorList>
    </citation>
    <scope>NUCLEOTIDE SEQUENCE</scope>
    <source>
        <strain evidence="3">UVCC 0001</strain>
    </source>
</reference>
<evidence type="ECO:0000256" key="1">
    <source>
        <dbReference type="SAM" id="Coils"/>
    </source>
</evidence>
<protein>
    <submittedName>
        <fullName evidence="3">Uncharacterized protein</fullName>
    </submittedName>
</protein>
<feature type="compositionally biased region" description="Low complexity" evidence="2">
    <location>
        <begin position="96"/>
        <end position="106"/>
    </location>
</feature>
<feature type="compositionally biased region" description="Basic and acidic residues" evidence="2">
    <location>
        <begin position="1247"/>
        <end position="1258"/>
    </location>
</feature>
<accession>A0AAD9IGY0</accession>